<evidence type="ECO:0000256" key="6">
    <source>
        <dbReference type="ARBA" id="ARBA00022844"/>
    </source>
</evidence>
<evidence type="ECO:0000256" key="7">
    <source>
        <dbReference type="ARBA" id="ARBA00031336"/>
    </source>
</evidence>
<dbReference type="GO" id="GO:0039615">
    <property type="term" value="C:T=1 icosahedral viral capsid"/>
    <property type="evidence" value="ECO:0007669"/>
    <property type="project" value="UniProtKB-KW"/>
</dbReference>
<dbReference type="Pfam" id="PF04660">
    <property type="entry name" value="Nanovirus_coat"/>
    <property type="match status" value="1"/>
</dbReference>
<evidence type="ECO:0000256" key="3">
    <source>
        <dbReference type="ARBA" id="ARBA00018091"/>
    </source>
</evidence>
<dbReference type="KEGG" id="vg:41704225"/>
<proteinExistence type="inferred from homology"/>
<gene>
    <name evidence="9" type="primary">CP</name>
</gene>
<comment type="subcellular location">
    <subcellularLocation>
        <location evidence="1">Virion</location>
    </subcellularLocation>
</comment>
<dbReference type="Proteomes" id="UP000288784">
    <property type="component" value="Genome"/>
</dbReference>
<dbReference type="GeneID" id="41704225"/>
<name>A0A2H4T2E2_9VIRU</name>
<evidence type="ECO:0000256" key="8">
    <source>
        <dbReference type="SAM" id="MobiDB-lite"/>
    </source>
</evidence>
<keyword evidence="4" id="KW-1140">T=1 icosahedral capsid protein</keyword>
<keyword evidence="5" id="KW-0167">Capsid protein</keyword>
<feature type="compositionally biased region" description="Basic residues" evidence="8">
    <location>
        <begin position="10"/>
        <end position="20"/>
    </location>
</feature>
<comment type="similarity">
    <text evidence="2">Belongs to the nanoviridae capsid protein family.</text>
</comment>
<dbReference type="OrthoDB" id="13106at10239"/>
<evidence type="ECO:0000256" key="4">
    <source>
        <dbReference type="ARBA" id="ARBA00022431"/>
    </source>
</evidence>
<accession>A0A2H4T2E2</accession>
<dbReference type="RefSeq" id="YP_009553299.1">
    <property type="nucleotide sequence ID" value="NC_040748.1"/>
</dbReference>
<keyword evidence="6" id="KW-0946">Virion</keyword>
<evidence type="ECO:0000313" key="9">
    <source>
        <dbReference type="EMBL" id="ATY70083.1"/>
    </source>
</evidence>
<protein>
    <recommendedName>
        <fullName evidence="3">Capsid protein</fullName>
    </recommendedName>
    <alternativeName>
        <fullName evidence="7">Coat protein</fullName>
    </alternativeName>
</protein>
<dbReference type="InterPro" id="IPR006753">
    <property type="entry name" value="Nanovirus_coat"/>
</dbReference>
<evidence type="ECO:0000256" key="5">
    <source>
        <dbReference type="ARBA" id="ARBA00022561"/>
    </source>
</evidence>
<organism evidence="9 10">
    <name type="scientific">Cow vetch latent virus</name>
    <dbReference type="NCBI Taxonomy" id="2056780"/>
    <lineage>
        <taxon>Viruses</taxon>
        <taxon>Monodnaviria</taxon>
        <taxon>Shotokuvirae</taxon>
        <taxon>Cressdnaviricota</taxon>
        <taxon>Arfiviricetes</taxon>
        <taxon>Mulpavirales</taxon>
        <taxon>Nanoviridae</taxon>
        <taxon>Nanovirus</taxon>
        <taxon>Nanovirus viciacraccae</taxon>
    </lineage>
</organism>
<evidence type="ECO:0000256" key="2">
    <source>
        <dbReference type="ARBA" id="ARBA00008736"/>
    </source>
</evidence>
<evidence type="ECO:0000256" key="1">
    <source>
        <dbReference type="ARBA" id="ARBA00004328"/>
    </source>
</evidence>
<keyword evidence="10" id="KW-1185">Reference proteome</keyword>
<evidence type="ECO:0000313" key="10">
    <source>
        <dbReference type="Proteomes" id="UP000288784"/>
    </source>
</evidence>
<feature type="region of interest" description="Disordered" evidence="8">
    <location>
        <begin position="1"/>
        <end position="25"/>
    </location>
</feature>
<sequence>MVSNWSSSGRKWRHSGRKGGGRPFKPIVPTTRLVVHSTALLNKDDVVGCEIRPKDISRYKMRKVMLTCTVRMPPGELLNYLVVKCSSPLVNWGAAFSSPALLVKEDCQDMITILGKGKIESSGVAGSDCTKSFSRFVKLGSGVTQTQHLYVILYTSVSMKSVLEHRMYVEV</sequence>
<reference evidence="9 10" key="1">
    <citation type="submission" date="2017-07" db="EMBL/GenBank/DDBJ databases">
        <title>Nanovirus-alphasatellite complex identified in Vicia cracca in the Rhone delta river region of France.</title>
        <authorList>
            <person name="Gallet R."/>
            <person name="Kraberger S."/>
            <person name="Filloux D."/>
            <person name="Galzi S."/>
            <person name="Fontes H."/>
            <person name="Martin D.P."/>
            <person name="Varsani A."/>
            <person name="Roumagnac P."/>
        </authorList>
    </citation>
    <scope>NUCLEOTIDE SEQUENCE [LARGE SCALE GENOMIC DNA]</scope>
    <source>
        <strain evidence="9">Nano_VcLV_Sambuc_2010</strain>
    </source>
</reference>
<dbReference type="EMBL" id="MF535451">
    <property type="protein sequence ID" value="ATY70083.1"/>
    <property type="molecule type" value="Genomic_DNA"/>
</dbReference>